<reference evidence="2 3" key="2">
    <citation type="journal article" date="2016" name="Genome Announc.">
        <title>Complete Genome Sequence of a Strain of Azospirillum thiophilum Isolated from a Sulfide Spring.</title>
        <authorList>
            <person name="Fomenkov A."/>
            <person name="Vincze T."/>
            <person name="Grabovich M."/>
            <person name="Anton B.P."/>
            <person name="Dubinina G."/>
            <person name="Orlova M."/>
            <person name="Belousova E."/>
            <person name="Roberts R.J."/>
        </authorList>
    </citation>
    <scope>NUCLEOTIDE SEQUENCE [LARGE SCALE GENOMIC DNA]</scope>
    <source>
        <strain evidence="2 3">BV-S</strain>
    </source>
</reference>
<dbReference type="KEGG" id="ati:AL072_25985"/>
<organism evidence="2 3">
    <name type="scientific">Azospirillum thiophilum</name>
    <dbReference type="NCBI Taxonomy" id="528244"/>
    <lineage>
        <taxon>Bacteria</taxon>
        <taxon>Pseudomonadati</taxon>
        <taxon>Pseudomonadota</taxon>
        <taxon>Alphaproteobacteria</taxon>
        <taxon>Rhodospirillales</taxon>
        <taxon>Azospirillaceae</taxon>
        <taxon>Azospirillum</taxon>
    </lineage>
</organism>
<feature type="signal peptide" evidence="1">
    <location>
        <begin position="1"/>
        <end position="29"/>
    </location>
</feature>
<dbReference type="Proteomes" id="UP000069935">
    <property type="component" value="Chromosome 4"/>
</dbReference>
<feature type="chain" id="PRO_5042103810" evidence="1">
    <location>
        <begin position="30"/>
        <end position="122"/>
    </location>
</feature>
<evidence type="ECO:0000313" key="2">
    <source>
        <dbReference type="EMBL" id="ALG74383.1"/>
    </source>
</evidence>
<dbReference type="EMBL" id="CP012404">
    <property type="protein sequence ID" value="ALG74383.1"/>
    <property type="molecule type" value="Genomic_DNA"/>
</dbReference>
<proteinExistence type="predicted"/>
<name>A0AAC8W3F0_9PROT</name>
<protein>
    <submittedName>
        <fullName evidence="2">Uncharacterized protein</fullName>
    </submittedName>
</protein>
<keyword evidence="3" id="KW-1185">Reference proteome</keyword>
<dbReference type="AlphaFoldDB" id="A0AAC8W3F0"/>
<evidence type="ECO:0000313" key="3">
    <source>
        <dbReference type="Proteomes" id="UP000069935"/>
    </source>
</evidence>
<dbReference type="RefSeq" id="WP_045583777.1">
    <property type="nucleotide sequence ID" value="NZ_CP012404.1"/>
</dbReference>
<reference evidence="3" key="1">
    <citation type="submission" date="2015-08" db="EMBL/GenBank/DDBJ databases">
        <title>Complete Genome Sequence of Azospirillum thiophilum BV-S.</title>
        <authorList>
            <person name="Fomenkov A."/>
            <person name="Vincze T."/>
            <person name="Grabovich M."/>
            <person name="Dubinina G."/>
            <person name="Orlova M."/>
            <person name="Belousova E."/>
            <person name="Roberts R.J."/>
        </authorList>
    </citation>
    <scope>NUCLEOTIDE SEQUENCE [LARGE SCALE GENOMIC DNA]</scope>
    <source>
        <strain evidence="3">BV-S</strain>
    </source>
</reference>
<sequence length="122" mass="12030">MSANKIATFAAAVLLSVSALALTAGSASAAQDASFDSLLASTSAAQADASVERSDRDAARIALLVARSLAAQGDTQAATAYLNFARGKLGLGSTARDAAVGLSASGDAVGHDSDIASHSSYR</sequence>
<accession>A0AAC8W3F0</accession>
<keyword evidence="1" id="KW-0732">Signal</keyword>
<gene>
    <name evidence="2" type="ORF">AL072_25985</name>
</gene>
<evidence type="ECO:0000256" key="1">
    <source>
        <dbReference type="SAM" id="SignalP"/>
    </source>
</evidence>